<feature type="transmembrane region" description="Helical" evidence="6">
    <location>
        <begin position="445"/>
        <end position="465"/>
    </location>
</feature>
<comment type="subcellular location">
    <subcellularLocation>
        <location evidence="1">Cell membrane</location>
        <topology evidence="1">Multi-pass membrane protein</topology>
    </subcellularLocation>
</comment>
<dbReference type="PIRSF" id="PIRSF006060">
    <property type="entry name" value="AA_transporter"/>
    <property type="match status" value="1"/>
</dbReference>
<dbReference type="Gene3D" id="1.20.1740.10">
    <property type="entry name" value="Amino acid/polyamine transporter I"/>
    <property type="match status" value="1"/>
</dbReference>
<feature type="transmembrane region" description="Helical" evidence="6">
    <location>
        <begin position="372"/>
        <end position="400"/>
    </location>
</feature>
<accession>A0ABP7C5G2</accession>
<feature type="transmembrane region" description="Helical" evidence="6">
    <location>
        <begin position="95"/>
        <end position="123"/>
    </location>
</feature>
<name>A0ABP7C5G2_9MICC</name>
<dbReference type="Pfam" id="PF13520">
    <property type="entry name" value="AA_permease_2"/>
    <property type="match status" value="1"/>
</dbReference>
<dbReference type="InterPro" id="IPR002293">
    <property type="entry name" value="AA/rel_permease1"/>
</dbReference>
<keyword evidence="2" id="KW-1003">Cell membrane</keyword>
<dbReference type="EMBL" id="BAABEO010000009">
    <property type="protein sequence ID" value="GAA3677313.1"/>
    <property type="molecule type" value="Genomic_DNA"/>
</dbReference>
<evidence type="ECO:0000256" key="5">
    <source>
        <dbReference type="ARBA" id="ARBA00023136"/>
    </source>
</evidence>
<keyword evidence="3 6" id="KW-0812">Transmembrane</keyword>
<evidence type="ECO:0000256" key="1">
    <source>
        <dbReference type="ARBA" id="ARBA00004651"/>
    </source>
</evidence>
<dbReference type="PANTHER" id="PTHR42770:SF16">
    <property type="entry name" value="AMINO ACID PERMEASE"/>
    <property type="match status" value="1"/>
</dbReference>
<evidence type="ECO:0000256" key="2">
    <source>
        <dbReference type="ARBA" id="ARBA00022475"/>
    </source>
</evidence>
<feature type="transmembrane region" description="Helical" evidence="6">
    <location>
        <begin position="48"/>
        <end position="74"/>
    </location>
</feature>
<dbReference type="PANTHER" id="PTHR42770">
    <property type="entry name" value="AMINO ACID TRANSPORTER-RELATED"/>
    <property type="match status" value="1"/>
</dbReference>
<feature type="transmembrane region" description="Helical" evidence="6">
    <location>
        <begin position="345"/>
        <end position="366"/>
    </location>
</feature>
<evidence type="ECO:0000256" key="6">
    <source>
        <dbReference type="SAM" id="Phobius"/>
    </source>
</evidence>
<feature type="transmembrane region" description="Helical" evidence="6">
    <location>
        <begin position="412"/>
        <end position="433"/>
    </location>
</feature>
<reference evidence="8" key="1">
    <citation type="journal article" date="2019" name="Int. J. Syst. Evol. Microbiol.">
        <title>The Global Catalogue of Microorganisms (GCM) 10K type strain sequencing project: providing services to taxonomists for standard genome sequencing and annotation.</title>
        <authorList>
            <consortium name="The Broad Institute Genomics Platform"/>
            <consortium name="The Broad Institute Genome Sequencing Center for Infectious Disease"/>
            <person name="Wu L."/>
            <person name="Ma J."/>
        </authorList>
    </citation>
    <scope>NUCLEOTIDE SEQUENCE [LARGE SCALE GENOMIC DNA]</scope>
    <source>
        <strain evidence="8">JCM 30742</strain>
    </source>
</reference>
<feature type="transmembrane region" description="Helical" evidence="6">
    <location>
        <begin position="239"/>
        <end position="272"/>
    </location>
</feature>
<feature type="transmembrane region" description="Helical" evidence="6">
    <location>
        <begin position="21"/>
        <end position="42"/>
    </location>
</feature>
<evidence type="ECO:0000256" key="4">
    <source>
        <dbReference type="ARBA" id="ARBA00022989"/>
    </source>
</evidence>
<keyword evidence="4 6" id="KW-1133">Transmembrane helix</keyword>
<organism evidence="7 8">
    <name type="scientific">Arthrobacter ginkgonis</name>
    <dbReference type="NCBI Taxonomy" id="1630594"/>
    <lineage>
        <taxon>Bacteria</taxon>
        <taxon>Bacillati</taxon>
        <taxon>Actinomycetota</taxon>
        <taxon>Actinomycetes</taxon>
        <taxon>Micrococcales</taxon>
        <taxon>Micrococcaceae</taxon>
        <taxon>Arthrobacter</taxon>
    </lineage>
</organism>
<protein>
    <submittedName>
        <fullName evidence="7">APC family permease</fullName>
    </submittedName>
</protein>
<evidence type="ECO:0000256" key="3">
    <source>
        <dbReference type="ARBA" id="ARBA00022692"/>
    </source>
</evidence>
<feature type="transmembrane region" description="Helical" evidence="6">
    <location>
        <begin position="292"/>
        <end position="312"/>
    </location>
</feature>
<comment type="caution">
    <text evidence="7">The sequence shown here is derived from an EMBL/GenBank/DDBJ whole genome shotgun (WGS) entry which is preliminary data.</text>
</comment>
<keyword evidence="5 6" id="KW-0472">Membrane</keyword>
<evidence type="ECO:0000313" key="8">
    <source>
        <dbReference type="Proteomes" id="UP001500752"/>
    </source>
</evidence>
<feature type="transmembrane region" description="Helical" evidence="6">
    <location>
        <begin position="135"/>
        <end position="153"/>
    </location>
</feature>
<dbReference type="Proteomes" id="UP001500752">
    <property type="component" value="Unassembled WGS sequence"/>
</dbReference>
<dbReference type="InterPro" id="IPR050367">
    <property type="entry name" value="APC_superfamily"/>
</dbReference>
<evidence type="ECO:0000313" key="7">
    <source>
        <dbReference type="EMBL" id="GAA3677313.1"/>
    </source>
</evidence>
<gene>
    <name evidence="7" type="ORF">GCM10023081_14510</name>
</gene>
<feature type="transmembrane region" description="Helical" evidence="6">
    <location>
        <begin position="162"/>
        <end position="182"/>
    </location>
</feature>
<sequence>METTTAQSGSRGGLAAGRLGVWGIVFLVASAAAPLTVVVSAAPMGLRLGGIGAAGAMLFCGLVLGLFAVGFTAMSARVPNAGAFYAYALHGLGKGAGIGLAYVTVFAYAFLCISFFAFFGFFGQLTVAELLGVDLPWWLWALAAVAVVAFLGVRQVDVGAKVLAVLVAAEVAILLVLALTVLADGGPEPVSLAAFDPQNIFFSSGVSALLVIGFGAFLGFEGTAIYAEEARTPHRTIPVATYLSVAALAVFYALTFWVLTVAFGVEGVIALATSDSFEDMVFTAAGQYVGPWAAIVVRILIVTSFFACVLAFHNACSRYLFALGREGILPRLFARTGHRSQAPSTASVAMSILCTAGIAVAAAVSADPYLGLAVWTYATGVQGLVFGQAAAAVAVVCYFLRNRHGHSIWRVVVAPALGAAGLLVGFTMIVLNFEITSGMEGAVNWILLLPTPVLFLAGFVHAAVLKRRAPDVYRALGASRGDGELGQERPRKFLDEVPAAH</sequence>
<keyword evidence="8" id="KW-1185">Reference proteome</keyword>
<proteinExistence type="predicted"/>
<feature type="transmembrane region" description="Helical" evidence="6">
    <location>
        <begin position="202"/>
        <end position="227"/>
    </location>
</feature>